<evidence type="ECO:0000313" key="2">
    <source>
        <dbReference type="Proteomes" id="UP001283341"/>
    </source>
</evidence>
<name>A0AAE0M1X8_9PEZI</name>
<keyword evidence="2" id="KW-1185">Reference proteome</keyword>
<gene>
    <name evidence="1" type="ORF">B0H66DRAFT_604123</name>
</gene>
<proteinExistence type="predicted"/>
<accession>A0AAE0M1X8</accession>
<evidence type="ECO:0000313" key="1">
    <source>
        <dbReference type="EMBL" id="KAK3315813.1"/>
    </source>
</evidence>
<comment type="caution">
    <text evidence="1">The sequence shown here is derived from an EMBL/GenBank/DDBJ whole genome shotgun (WGS) entry which is preliminary data.</text>
</comment>
<protein>
    <submittedName>
        <fullName evidence="1">Uncharacterized protein</fullName>
    </submittedName>
</protein>
<reference evidence="1" key="1">
    <citation type="journal article" date="2023" name="Mol. Phylogenet. Evol.">
        <title>Genome-scale phylogeny and comparative genomics of the fungal order Sordariales.</title>
        <authorList>
            <person name="Hensen N."/>
            <person name="Bonometti L."/>
            <person name="Westerberg I."/>
            <person name="Brannstrom I.O."/>
            <person name="Guillou S."/>
            <person name="Cros-Aarteil S."/>
            <person name="Calhoun S."/>
            <person name="Haridas S."/>
            <person name="Kuo A."/>
            <person name="Mondo S."/>
            <person name="Pangilinan J."/>
            <person name="Riley R."/>
            <person name="LaButti K."/>
            <person name="Andreopoulos B."/>
            <person name="Lipzen A."/>
            <person name="Chen C."/>
            <person name="Yan M."/>
            <person name="Daum C."/>
            <person name="Ng V."/>
            <person name="Clum A."/>
            <person name="Steindorff A."/>
            <person name="Ohm R.A."/>
            <person name="Martin F."/>
            <person name="Silar P."/>
            <person name="Natvig D.O."/>
            <person name="Lalanne C."/>
            <person name="Gautier V."/>
            <person name="Ament-Velasquez S.L."/>
            <person name="Kruys A."/>
            <person name="Hutchinson M.I."/>
            <person name="Powell A.J."/>
            <person name="Barry K."/>
            <person name="Miller A.N."/>
            <person name="Grigoriev I.V."/>
            <person name="Debuchy R."/>
            <person name="Gladieux P."/>
            <person name="Hiltunen Thoren M."/>
            <person name="Johannesson H."/>
        </authorList>
    </citation>
    <scope>NUCLEOTIDE SEQUENCE</scope>
    <source>
        <strain evidence="1">CBS 118394</strain>
    </source>
</reference>
<organism evidence="1 2">
    <name type="scientific">Apodospora peruviana</name>
    <dbReference type="NCBI Taxonomy" id="516989"/>
    <lineage>
        <taxon>Eukaryota</taxon>
        <taxon>Fungi</taxon>
        <taxon>Dikarya</taxon>
        <taxon>Ascomycota</taxon>
        <taxon>Pezizomycotina</taxon>
        <taxon>Sordariomycetes</taxon>
        <taxon>Sordariomycetidae</taxon>
        <taxon>Sordariales</taxon>
        <taxon>Lasiosphaeriaceae</taxon>
        <taxon>Apodospora</taxon>
    </lineage>
</organism>
<dbReference type="EMBL" id="JAUEDM010000005">
    <property type="protein sequence ID" value="KAK3315813.1"/>
    <property type="molecule type" value="Genomic_DNA"/>
</dbReference>
<reference evidence="1" key="2">
    <citation type="submission" date="2023-06" db="EMBL/GenBank/DDBJ databases">
        <authorList>
            <consortium name="Lawrence Berkeley National Laboratory"/>
            <person name="Haridas S."/>
            <person name="Hensen N."/>
            <person name="Bonometti L."/>
            <person name="Westerberg I."/>
            <person name="Brannstrom I.O."/>
            <person name="Guillou S."/>
            <person name="Cros-Aarteil S."/>
            <person name="Calhoun S."/>
            <person name="Kuo A."/>
            <person name="Mondo S."/>
            <person name="Pangilinan J."/>
            <person name="Riley R."/>
            <person name="Labutti K."/>
            <person name="Andreopoulos B."/>
            <person name="Lipzen A."/>
            <person name="Chen C."/>
            <person name="Yanf M."/>
            <person name="Daum C."/>
            <person name="Ng V."/>
            <person name="Clum A."/>
            <person name="Steindorff A."/>
            <person name="Ohm R."/>
            <person name="Martin F."/>
            <person name="Silar P."/>
            <person name="Natvig D."/>
            <person name="Lalanne C."/>
            <person name="Gautier V."/>
            <person name="Ament-Velasquez S.L."/>
            <person name="Kruys A."/>
            <person name="Hutchinson M.I."/>
            <person name="Powell A.J."/>
            <person name="Barry K."/>
            <person name="Miller A.N."/>
            <person name="Grigoriev I.V."/>
            <person name="Debuchy R."/>
            <person name="Gladieux P."/>
            <person name="Thoren M.H."/>
            <person name="Johannesson H."/>
        </authorList>
    </citation>
    <scope>NUCLEOTIDE SEQUENCE</scope>
    <source>
        <strain evidence="1">CBS 118394</strain>
    </source>
</reference>
<dbReference type="AlphaFoldDB" id="A0AAE0M1X8"/>
<sequence length="185" mass="20950">MSTFSLPLPTHTLSVNTPMGYFGFPPEIRNLIYKELLDFPKLKSIPAISRNGKDSANWLLTHPEDRCPSEVTAVIAFLRTNKIILIAMFRYYKWQPYDLELRVSAEDEKTSGSLKESGDVTNPTTTKQYHHFLTHKVHSYDTPHGWQTNCYVGNGTQHTAHPAGEGANKDNDDWVSTMLRARASP</sequence>
<dbReference type="Proteomes" id="UP001283341">
    <property type="component" value="Unassembled WGS sequence"/>
</dbReference>